<dbReference type="SMART" id="SM00342">
    <property type="entry name" value="HTH_ARAC"/>
    <property type="match status" value="1"/>
</dbReference>
<dbReference type="EMBL" id="JAZHPZ010000003">
    <property type="protein sequence ID" value="MEF2965635.1"/>
    <property type="molecule type" value="Genomic_DNA"/>
</dbReference>
<accession>A0ABU7VPG1</accession>
<evidence type="ECO:0000256" key="1">
    <source>
        <dbReference type="ARBA" id="ARBA00023015"/>
    </source>
</evidence>
<dbReference type="RefSeq" id="WP_331845868.1">
    <property type="nucleotide sequence ID" value="NZ_JAZHPZ010000003.1"/>
</dbReference>
<dbReference type="Pfam" id="PF12833">
    <property type="entry name" value="HTH_18"/>
    <property type="match status" value="1"/>
</dbReference>
<dbReference type="Pfam" id="PF06719">
    <property type="entry name" value="AraC_N"/>
    <property type="match status" value="1"/>
</dbReference>
<gene>
    <name evidence="4" type="ORF">V3851_07315</name>
</gene>
<feature type="domain" description="HTH araC/xylS-type" evidence="3">
    <location>
        <begin position="201"/>
        <end position="299"/>
    </location>
</feature>
<reference evidence="4 5" key="1">
    <citation type="submission" date="2024-02" db="EMBL/GenBank/DDBJ databases">
        <title>A nitrogen-fixing paenibacillus bacterium.</title>
        <authorList>
            <person name="Zhang W.L."/>
            <person name="Chen S.F."/>
        </authorList>
    </citation>
    <scope>NUCLEOTIDE SEQUENCE [LARGE SCALE GENOMIC DNA]</scope>
    <source>
        <strain evidence="4 5">M1</strain>
    </source>
</reference>
<keyword evidence="5" id="KW-1185">Reference proteome</keyword>
<evidence type="ECO:0000313" key="4">
    <source>
        <dbReference type="EMBL" id="MEF2965635.1"/>
    </source>
</evidence>
<evidence type="ECO:0000259" key="3">
    <source>
        <dbReference type="PROSITE" id="PS01124"/>
    </source>
</evidence>
<sequence length="312" mass="34760">MESKNEFPRMEQALRQLAILIRRHAPSDGTHQTAIPSLKLMQATQLAEPLESVYKPSICVVAQGAKTATLARETYRYDPSNYLITSVELPIIGKIVEASPGIPYLSLKLSFDIDVILDIAKEMNRDVPVQANTCRGITRNEMSPALLEATVRLMDLLNTPKDIPILAPLVTREILYRVLQSEQGAVISQFAVIGSQAHHIAQAIQLINRHFDRPLVIEELAKTANMSTSAFHKHFKRVTALSPLQYQKTVRLQAARSLILTESMQASDAAYRVGYESPSQFSREYARMYGRPPMLDVQQLRGSIAGSGVLHD</sequence>
<name>A0ABU7VPG1_9BACL</name>
<keyword evidence="1" id="KW-0805">Transcription regulation</keyword>
<proteinExistence type="predicted"/>
<organism evidence="4 5">
    <name type="scientific">Paenibacillus haidiansis</name>
    <dbReference type="NCBI Taxonomy" id="1574488"/>
    <lineage>
        <taxon>Bacteria</taxon>
        <taxon>Bacillati</taxon>
        <taxon>Bacillota</taxon>
        <taxon>Bacilli</taxon>
        <taxon>Bacillales</taxon>
        <taxon>Paenibacillaceae</taxon>
        <taxon>Paenibacillus</taxon>
    </lineage>
</organism>
<dbReference type="InterPro" id="IPR009057">
    <property type="entry name" value="Homeodomain-like_sf"/>
</dbReference>
<keyword evidence="2" id="KW-0804">Transcription</keyword>
<dbReference type="PANTHER" id="PTHR43436">
    <property type="entry name" value="ARAC-FAMILY TRANSCRIPTIONAL REGULATOR"/>
    <property type="match status" value="1"/>
</dbReference>
<evidence type="ECO:0000256" key="2">
    <source>
        <dbReference type="ARBA" id="ARBA00023163"/>
    </source>
</evidence>
<dbReference type="Proteomes" id="UP001306950">
    <property type="component" value="Unassembled WGS sequence"/>
</dbReference>
<dbReference type="Gene3D" id="1.10.10.60">
    <property type="entry name" value="Homeodomain-like"/>
    <property type="match status" value="2"/>
</dbReference>
<protein>
    <submittedName>
        <fullName evidence="4">AraC family transcriptional regulator</fullName>
    </submittedName>
</protein>
<comment type="caution">
    <text evidence="4">The sequence shown here is derived from an EMBL/GenBank/DDBJ whole genome shotgun (WGS) entry which is preliminary data.</text>
</comment>
<dbReference type="SUPFAM" id="SSF46689">
    <property type="entry name" value="Homeodomain-like"/>
    <property type="match status" value="2"/>
</dbReference>
<dbReference type="PANTHER" id="PTHR43436:SF1">
    <property type="entry name" value="TRANSCRIPTIONAL REGULATORY PROTEIN"/>
    <property type="match status" value="1"/>
</dbReference>
<dbReference type="InterPro" id="IPR018060">
    <property type="entry name" value="HTH_AraC"/>
</dbReference>
<dbReference type="InterPro" id="IPR009594">
    <property type="entry name" value="Tscrpt_reg_HTH_AraC_N"/>
</dbReference>
<evidence type="ECO:0000313" key="5">
    <source>
        <dbReference type="Proteomes" id="UP001306950"/>
    </source>
</evidence>
<dbReference type="PROSITE" id="PS01124">
    <property type="entry name" value="HTH_ARAC_FAMILY_2"/>
    <property type="match status" value="1"/>
</dbReference>